<dbReference type="PRINTS" id="PR00135">
    <property type="entry name" value="LYZLACT"/>
</dbReference>
<evidence type="ECO:0000259" key="5">
    <source>
        <dbReference type="PROSITE" id="PS00128"/>
    </source>
</evidence>
<dbReference type="SMART" id="SM00263">
    <property type="entry name" value="LYZ1"/>
    <property type="match status" value="1"/>
</dbReference>
<dbReference type="EMBL" id="GEHL01006930">
    <property type="protein sequence ID" value="JAS03162.1"/>
    <property type="molecule type" value="Transcribed_RNA"/>
</dbReference>
<evidence type="ECO:0000256" key="4">
    <source>
        <dbReference type="SAM" id="SignalP"/>
    </source>
</evidence>
<evidence type="ECO:0000313" key="6">
    <source>
        <dbReference type="EMBL" id="JAS03162.1"/>
    </source>
</evidence>
<reference evidence="6" key="1">
    <citation type="submission" date="2016-03" db="EMBL/GenBank/DDBJ databases">
        <title>Trends in the evolution of snake toxins underscored by an integrative omics approach to profile the venom of the colubrid Phalotris mertensi.</title>
        <authorList>
            <person name="Campos P.F."/>
            <person name="Silva D.A."/>
            <person name="Zelanis A."/>
            <person name="Paes Leme A.F."/>
            <person name="Rocha M.M."/>
            <person name="Menezes M.C."/>
            <person name="Serrano S.M."/>
            <person name="Junqueira de Azevedo I.L."/>
        </authorList>
    </citation>
    <scope>NUCLEOTIDE SEQUENCE</scope>
    <source>
        <strain evidence="6">Eukaryotic</strain>
        <tissue evidence="6">Venom gland</tissue>
    </source>
</reference>
<dbReference type="Gene3D" id="1.10.530.10">
    <property type="match status" value="1"/>
</dbReference>
<dbReference type="PRINTS" id="PR00137">
    <property type="entry name" value="LYSOZYME"/>
</dbReference>
<evidence type="ECO:0000256" key="1">
    <source>
        <dbReference type="ARBA" id="ARBA00010859"/>
    </source>
</evidence>
<organism evidence="6">
    <name type="scientific">Phalotris mertensi</name>
    <dbReference type="NCBI Taxonomy" id="1260334"/>
    <lineage>
        <taxon>Eukaryota</taxon>
        <taxon>Metazoa</taxon>
        <taxon>Chordata</taxon>
        <taxon>Craniata</taxon>
        <taxon>Vertebrata</taxon>
        <taxon>Euteleostomi</taxon>
        <taxon>Lepidosauria</taxon>
        <taxon>Squamata</taxon>
        <taxon>Bifurcata</taxon>
        <taxon>Unidentata</taxon>
        <taxon>Episquamata</taxon>
        <taxon>Toxicofera</taxon>
        <taxon>Serpentes</taxon>
        <taxon>Colubroidea</taxon>
        <taxon>Dipsadidae</taxon>
        <taxon>Phalotris</taxon>
    </lineage>
</organism>
<evidence type="ECO:0000256" key="2">
    <source>
        <dbReference type="ARBA" id="ARBA00023157"/>
    </source>
</evidence>
<dbReference type="PROSITE" id="PS51348">
    <property type="entry name" value="GLYCOSYL_HYDROL_F22_2"/>
    <property type="match status" value="1"/>
</dbReference>
<comment type="similarity">
    <text evidence="1 3">Belongs to the glycosyl hydrolase 22 family.</text>
</comment>
<dbReference type="SUPFAM" id="SSF53955">
    <property type="entry name" value="Lysozyme-like"/>
    <property type="match status" value="1"/>
</dbReference>
<dbReference type="PANTHER" id="PTHR11407">
    <property type="entry name" value="LYSOZYME C"/>
    <property type="match status" value="1"/>
</dbReference>
<feature type="domain" description="Glycosyl hydrolases family 22 (GH22)" evidence="5">
    <location>
        <begin position="94"/>
        <end position="112"/>
    </location>
</feature>
<dbReference type="InterPro" id="IPR023346">
    <property type="entry name" value="Lysozyme-like_dom_sf"/>
</dbReference>
<dbReference type="FunFam" id="1.10.530.10:FF:000001">
    <property type="entry name" value="Lysozyme C"/>
    <property type="match status" value="1"/>
</dbReference>
<accession>A0A182C5U3</accession>
<dbReference type="PROSITE" id="PS00128">
    <property type="entry name" value="GLYCOSYL_HYDROL_F22_1"/>
    <property type="match status" value="1"/>
</dbReference>
<name>A0A182C5U3_9SAUR</name>
<dbReference type="AlphaFoldDB" id="A0A182C5U3"/>
<keyword evidence="2" id="KW-1015">Disulfide bond</keyword>
<dbReference type="PANTHER" id="PTHR11407:SF69">
    <property type="entry name" value="LYSOZYME C, MILK ISOZYME"/>
    <property type="match status" value="1"/>
</dbReference>
<dbReference type="InterPro" id="IPR019799">
    <property type="entry name" value="Glyco_hydro_22_CS"/>
</dbReference>
<dbReference type="InterPro" id="IPR001916">
    <property type="entry name" value="Glyco_hydro_22"/>
</dbReference>
<feature type="signal peptide" evidence="4">
    <location>
        <begin position="1"/>
        <end position="18"/>
    </location>
</feature>
<dbReference type="GO" id="GO:0003796">
    <property type="term" value="F:lysozyme activity"/>
    <property type="evidence" value="ECO:0007669"/>
    <property type="project" value="InterPro"/>
</dbReference>
<protein>
    <submittedName>
        <fullName evidence="6">Lysozyme</fullName>
    </submittedName>
</protein>
<dbReference type="CDD" id="cd16897">
    <property type="entry name" value="LYZ_C"/>
    <property type="match status" value="1"/>
</dbReference>
<proteinExistence type="inferred from homology"/>
<feature type="chain" id="PRO_5008116150" evidence="4">
    <location>
        <begin position="19"/>
        <end position="149"/>
    </location>
</feature>
<keyword evidence="4" id="KW-0732">Signal</keyword>
<dbReference type="Pfam" id="PF00062">
    <property type="entry name" value="Lys"/>
    <property type="match status" value="1"/>
</dbReference>
<dbReference type="InterPro" id="IPR000974">
    <property type="entry name" value="Glyco_hydro_22_lys"/>
</dbReference>
<sequence length="149" mass="16982">MKALVLTLLFLLIAANEAKIYSQCQLASLLKQRGMDGYEDISLEDWICMAYHESRYNSRAVGPQNSDGSQDYGIFQINSRYWCNNTQGRTANGCNKLCSDFTNDDITDDIACVKRVVRDPNGMNAWYGWRDNCQGRDLSEWTRGCKLRG</sequence>
<evidence type="ECO:0000256" key="3">
    <source>
        <dbReference type="RuleBase" id="RU004440"/>
    </source>
</evidence>